<feature type="transmembrane region" description="Helical" evidence="1">
    <location>
        <begin position="12"/>
        <end position="28"/>
    </location>
</feature>
<organism evidence="3 4">
    <name type="scientific">Flagellimonas yonaguniensis</name>
    <dbReference type="NCBI Taxonomy" id="3031325"/>
    <lineage>
        <taxon>Bacteria</taxon>
        <taxon>Pseudomonadati</taxon>
        <taxon>Bacteroidota</taxon>
        <taxon>Flavobacteriia</taxon>
        <taxon>Flavobacteriales</taxon>
        <taxon>Flavobacteriaceae</taxon>
        <taxon>Flagellimonas</taxon>
    </lineage>
</organism>
<dbReference type="InterPro" id="IPR036890">
    <property type="entry name" value="HATPase_C_sf"/>
</dbReference>
<feature type="transmembrane region" description="Helical" evidence="1">
    <location>
        <begin position="40"/>
        <end position="63"/>
    </location>
</feature>
<dbReference type="InterPro" id="IPR010559">
    <property type="entry name" value="Sig_transdc_His_kin_internal"/>
</dbReference>
<keyword evidence="3" id="KW-0418">Kinase</keyword>
<keyword evidence="1" id="KW-1133">Transmembrane helix</keyword>
<protein>
    <submittedName>
        <fullName evidence="3">Histidine kinase</fullName>
    </submittedName>
</protein>
<dbReference type="GO" id="GO:0016301">
    <property type="term" value="F:kinase activity"/>
    <property type="evidence" value="ECO:0007669"/>
    <property type="project" value="UniProtKB-KW"/>
</dbReference>
<dbReference type="EMBL" id="JARFVB010000013">
    <property type="protein sequence ID" value="MDF0717677.1"/>
    <property type="molecule type" value="Genomic_DNA"/>
</dbReference>
<dbReference type="Pfam" id="PF06580">
    <property type="entry name" value="His_kinase"/>
    <property type="match status" value="1"/>
</dbReference>
<feature type="domain" description="Signal transduction histidine kinase internal region" evidence="2">
    <location>
        <begin position="146"/>
        <end position="222"/>
    </location>
</feature>
<evidence type="ECO:0000313" key="3">
    <source>
        <dbReference type="EMBL" id="MDF0717677.1"/>
    </source>
</evidence>
<dbReference type="PANTHER" id="PTHR34220">
    <property type="entry name" value="SENSOR HISTIDINE KINASE YPDA"/>
    <property type="match status" value="1"/>
</dbReference>
<dbReference type="InterPro" id="IPR050640">
    <property type="entry name" value="Bact_2-comp_sensor_kinase"/>
</dbReference>
<dbReference type="PANTHER" id="PTHR34220:SF7">
    <property type="entry name" value="SENSOR HISTIDINE KINASE YPDA"/>
    <property type="match status" value="1"/>
</dbReference>
<sequence length="336" mass="38989">MKQLSETTINSIKSVFNFGFILVMALHLSKRAFDLLPDNWLFFITSDAMENFIAICIAYLLYFYVFHLDSLWKKVGYVLISGLVLLGLALLKDFRTDDIIFFDDTFGYFTGFLGRTLLFYLLLYFINKLDDLNNYKKLRDELKTAKAQLLRNQMHPHFLYNAFNSLYSLSLKKREDVSAYILKLSGMMRYLTDDAELGKVPIGKELDFIEKYIAIEKLRFGKDSAIEFNGNKTLMTDRFIEPFLMIPLVENAFKHGFYTNSKEAYVSIQYNLDGNELLFSVKNSIARKQHFQENNRTGKGLDNLKQRLDLLYKGNASLALRSDSDSYTAKLKITLD</sequence>
<evidence type="ECO:0000259" key="2">
    <source>
        <dbReference type="Pfam" id="PF06580"/>
    </source>
</evidence>
<feature type="transmembrane region" description="Helical" evidence="1">
    <location>
        <begin position="106"/>
        <end position="126"/>
    </location>
</feature>
<name>A0ABT5Y2J9_9FLAO</name>
<accession>A0ABT5Y2J9</accession>
<dbReference type="RefSeq" id="WP_275616825.1">
    <property type="nucleotide sequence ID" value="NZ_JARFVB010000013.1"/>
</dbReference>
<dbReference type="Gene3D" id="3.30.565.10">
    <property type="entry name" value="Histidine kinase-like ATPase, C-terminal domain"/>
    <property type="match status" value="1"/>
</dbReference>
<dbReference type="SUPFAM" id="SSF55874">
    <property type="entry name" value="ATPase domain of HSP90 chaperone/DNA topoisomerase II/histidine kinase"/>
    <property type="match status" value="1"/>
</dbReference>
<proteinExistence type="predicted"/>
<reference evidence="3 4" key="1">
    <citation type="submission" date="2023-03" db="EMBL/GenBank/DDBJ databases">
        <title>Muricauda XX sp. nov. and Muricauda XXX sp. nov., two novel species isolated from Okinawa Trough.</title>
        <authorList>
            <person name="Cao W."/>
            <person name="Deng X."/>
        </authorList>
    </citation>
    <scope>NUCLEOTIDE SEQUENCE [LARGE SCALE GENOMIC DNA]</scope>
    <source>
        <strain evidence="3 4">334s03</strain>
    </source>
</reference>
<feature type="transmembrane region" description="Helical" evidence="1">
    <location>
        <begin position="75"/>
        <end position="94"/>
    </location>
</feature>
<keyword evidence="1" id="KW-0472">Membrane</keyword>
<dbReference type="Proteomes" id="UP001221366">
    <property type="component" value="Unassembled WGS sequence"/>
</dbReference>
<comment type="caution">
    <text evidence="3">The sequence shown here is derived from an EMBL/GenBank/DDBJ whole genome shotgun (WGS) entry which is preliminary data.</text>
</comment>
<keyword evidence="1" id="KW-0812">Transmembrane</keyword>
<evidence type="ECO:0000256" key="1">
    <source>
        <dbReference type="SAM" id="Phobius"/>
    </source>
</evidence>
<gene>
    <name evidence="3" type="ORF">PY092_16050</name>
</gene>
<keyword evidence="4" id="KW-1185">Reference proteome</keyword>
<evidence type="ECO:0000313" key="4">
    <source>
        <dbReference type="Proteomes" id="UP001221366"/>
    </source>
</evidence>
<keyword evidence="3" id="KW-0808">Transferase</keyword>